<feature type="compositionally biased region" description="Low complexity" evidence="5">
    <location>
        <begin position="103"/>
        <end position="113"/>
    </location>
</feature>
<feature type="region of interest" description="Disordered" evidence="5">
    <location>
        <begin position="92"/>
        <end position="113"/>
    </location>
</feature>
<dbReference type="SUPFAM" id="SSF52833">
    <property type="entry name" value="Thioredoxin-like"/>
    <property type="match status" value="1"/>
</dbReference>
<feature type="transmembrane region" description="Helical" evidence="6">
    <location>
        <begin position="34"/>
        <end position="56"/>
    </location>
</feature>
<evidence type="ECO:0000256" key="6">
    <source>
        <dbReference type="SAM" id="Phobius"/>
    </source>
</evidence>
<evidence type="ECO:0000256" key="2">
    <source>
        <dbReference type="ARBA" id="ARBA00022692"/>
    </source>
</evidence>
<dbReference type="Proteomes" id="UP001500984">
    <property type="component" value="Unassembled WGS sequence"/>
</dbReference>
<feature type="domain" description="Methylamine utilisation protein MauE" evidence="7">
    <location>
        <begin position="3"/>
        <end position="45"/>
    </location>
</feature>
<evidence type="ECO:0000313" key="8">
    <source>
        <dbReference type="EMBL" id="GAA2096795.1"/>
    </source>
</evidence>
<keyword evidence="4 6" id="KW-0472">Membrane</keyword>
<evidence type="ECO:0000313" key="9">
    <source>
        <dbReference type="Proteomes" id="UP001500984"/>
    </source>
</evidence>
<evidence type="ECO:0000256" key="5">
    <source>
        <dbReference type="SAM" id="MobiDB-lite"/>
    </source>
</evidence>
<keyword evidence="9" id="KW-1185">Reference proteome</keyword>
<dbReference type="Pfam" id="PF07291">
    <property type="entry name" value="MauE"/>
    <property type="match status" value="1"/>
</dbReference>
<comment type="subcellular location">
    <subcellularLocation>
        <location evidence="1">Membrane</location>
        <topology evidence="1">Multi-pass membrane protein</topology>
    </subcellularLocation>
</comment>
<evidence type="ECO:0000256" key="4">
    <source>
        <dbReference type="ARBA" id="ARBA00023136"/>
    </source>
</evidence>
<gene>
    <name evidence="8" type="ORF">GCM10009823_17090</name>
</gene>
<dbReference type="InterPro" id="IPR036249">
    <property type="entry name" value="Thioredoxin-like_sf"/>
</dbReference>
<dbReference type="Gene3D" id="3.40.30.10">
    <property type="entry name" value="Glutaredoxin"/>
    <property type="match status" value="1"/>
</dbReference>
<keyword evidence="3 6" id="KW-1133">Transmembrane helix</keyword>
<feature type="transmembrane region" description="Helical" evidence="6">
    <location>
        <begin position="62"/>
        <end position="81"/>
    </location>
</feature>
<dbReference type="EMBL" id="BAAAPZ010000006">
    <property type="protein sequence ID" value="GAA2096795.1"/>
    <property type="molecule type" value="Genomic_DNA"/>
</dbReference>
<evidence type="ECO:0000256" key="3">
    <source>
        <dbReference type="ARBA" id="ARBA00022989"/>
    </source>
</evidence>
<evidence type="ECO:0000256" key="1">
    <source>
        <dbReference type="ARBA" id="ARBA00004141"/>
    </source>
</evidence>
<proteinExistence type="predicted"/>
<protein>
    <recommendedName>
        <fullName evidence="7">Methylamine utilisation protein MauE domain-containing protein</fullName>
    </recommendedName>
</protein>
<name>A0ABN2WRS1_9MICO</name>
<reference evidence="8 9" key="1">
    <citation type="journal article" date="2019" name="Int. J. Syst. Evol. Microbiol.">
        <title>The Global Catalogue of Microorganisms (GCM) 10K type strain sequencing project: providing services to taxonomists for standard genome sequencing and annotation.</title>
        <authorList>
            <consortium name="The Broad Institute Genomics Platform"/>
            <consortium name="The Broad Institute Genome Sequencing Center for Infectious Disease"/>
            <person name="Wu L."/>
            <person name="Ma J."/>
        </authorList>
    </citation>
    <scope>NUCLEOTIDE SEQUENCE [LARGE SCALE GENOMIC DNA]</scope>
    <source>
        <strain evidence="8 9">JCM 15900</strain>
    </source>
</reference>
<sequence>MRSALRRGEAVDCDCFGALSAGSPVTWRSVARNLLLMLAAGTVLVSPPAGLLPVALLRAGPVAALGVVTSWALLLVLVLFLQVRGLRRKAGQASASAGRGEDPGSAAEASPSPAGAPPLLAGAYAPGAAPCANCPVPAQTAAFPSAGRAPARMGDRIPDAELLHEDFTAVPLARLGGDLPVLLLFLSPSCPPCREAALRLAGWSEAIAPVALRVASTATPRELREELPEAVPFSLHAAGWAKRALGVKGTPSAVLLGGGAEGVVASPVVEGMEQIEMLVESLLAARGESRANG</sequence>
<dbReference type="InterPro" id="IPR009908">
    <property type="entry name" value="Methylamine_util_MauE"/>
</dbReference>
<keyword evidence="2 6" id="KW-0812">Transmembrane</keyword>
<accession>A0ABN2WRS1</accession>
<comment type="caution">
    <text evidence="8">The sequence shown here is derived from an EMBL/GenBank/DDBJ whole genome shotgun (WGS) entry which is preliminary data.</text>
</comment>
<organism evidence="8 9">
    <name type="scientific">Brevibacterium salitolerans</name>
    <dbReference type="NCBI Taxonomy" id="1403566"/>
    <lineage>
        <taxon>Bacteria</taxon>
        <taxon>Bacillati</taxon>
        <taxon>Actinomycetota</taxon>
        <taxon>Actinomycetes</taxon>
        <taxon>Micrococcales</taxon>
        <taxon>Brevibacteriaceae</taxon>
        <taxon>Brevibacterium</taxon>
    </lineage>
</organism>
<evidence type="ECO:0000259" key="7">
    <source>
        <dbReference type="Pfam" id="PF07291"/>
    </source>
</evidence>